<gene>
    <name evidence="7" type="ORF">SAMN06265376_105177</name>
</gene>
<name>A0A239AVY5_9FLAO</name>
<feature type="domain" description="RNA polymerase sigma factor 70 region 4 type 2" evidence="6">
    <location>
        <begin position="118"/>
        <end position="169"/>
    </location>
</feature>
<dbReference type="EMBL" id="FZNY01000005">
    <property type="protein sequence ID" value="SNR99886.1"/>
    <property type="molecule type" value="Genomic_DNA"/>
</dbReference>
<organism evidence="7 8">
    <name type="scientific">Dokdonia pacifica</name>
    <dbReference type="NCBI Taxonomy" id="1627892"/>
    <lineage>
        <taxon>Bacteria</taxon>
        <taxon>Pseudomonadati</taxon>
        <taxon>Bacteroidota</taxon>
        <taxon>Flavobacteriia</taxon>
        <taxon>Flavobacteriales</taxon>
        <taxon>Flavobacteriaceae</taxon>
        <taxon>Dokdonia</taxon>
    </lineage>
</organism>
<evidence type="ECO:0000256" key="3">
    <source>
        <dbReference type="ARBA" id="ARBA00023082"/>
    </source>
</evidence>
<accession>A0A239AVY5</accession>
<dbReference type="PANTHER" id="PTHR43133">
    <property type="entry name" value="RNA POLYMERASE ECF-TYPE SIGMA FACTO"/>
    <property type="match status" value="1"/>
</dbReference>
<reference evidence="7 8" key="1">
    <citation type="submission" date="2017-06" db="EMBL/GenBank/DDBJ databases">
        <authorList>
            <person name="Kim H.J."/>
            <person name="Triplett B.A."/>
        </authorList>
    </citation>
    <scope>NUCLEOTIDE SEQUENCE [LARGE SCALE GENOMIC DNA]</scope>
    <source>
        <strain evidence="7 8">DSM 25597</strain>
    </source>
</reference>
<dbReference type="AlphaFoldDB" id="A0A239AVY5"/>
<dbReference type="SUPFAM" id="SSF88946">
    <property type="entry name" value="Sigma2 domain of RNA polymerase sigma factors"/>
    <property type="match status" value="1"/>
</dbReference>
<evidence type="ECO:0000313" key="8">
    <source>
        <dbReference type="Proteomes" id="UP000198379"/>
    </source>
</evidence>
<dbReference type="GO" id="GO:0006352">
    <property type="term" value="P:DNA-templated transcription initiation"/>
    <property type="evidence" value="ECO:0007669"/>
    <property type="project" value="InterPro"/>
</dbReference>
<dbReference type="InterPro" id="IPR013325">
    <property type="entry name" value="RNA_pol_sigma_r2"/>
</dbReference>
<dbReference type="InterPro" id="IPR039425">
    <property type="entry name" value="RNA_pol_sigma-70-like"/>
</dbReference>
<dbReference type="SUPFAM" id="SSF88659">
    <property type="entry name" value="Sigma3 and sigma4 domains of RNA polymerase sigma factors"/>
    <property type="match status" value="1"/>
</dbReference>
<sequence length="179" mass="21206">MEQSELIEACKNNNLKAQMQIYLNYKDMLYNVSFRIVKSQQDAQDTVHDAFIKAFQNISKLEDHHHLGPWLKRIVINCSLDFLRKKKKLDGLQDSVTLQEEEEEDTDTFEETSLKVAQIKKAIHALKDKYRIILVLYLIEDYSHREIAEQLDLNESTVRNQYRRGKRLLIQQLQKNVEV</sequence>
<evidence type="ECO:0000256" key="2">
    <source>
        <dbReference type="ARBA" id="ARBA00023015"/>
    </source>
</evidence>
<dbReference type="InterPro" id="IPR014284">
    <property type="entry name" value="RNA_pol_sigma-70_dom"/>
</dbReference>
<evidence type="ECO:0000313" key="7">
    <source>
        <dbReference type="EMBL" id="SNR99886.1"/>
    </source>
</evidence>
<dbReference type="CDD" id="cd06171">
    <property type="entry name" value="Sigma70_r4"/>
    <property type="match status" value="1"/>
</dbReference>
<dbReference type="NCBIfam" id="TIGR02937">
    <property type="entry name" value="sigma70-ECF"/>
    <property type="match status" value="1"/>
</dbReference>
<keyword evidence="8" id="KW-1185">Reference proteome</keyword>
<dbReference type="InterPro" id="IPR036388">
    <property type="entry name" value="WH-like_DNA-bd_sf"/>
</dbReference>
<protein>
    <submittedName>
        <fullName evidence="7">RNA polymerase sigma-70 factor, ECF subfamily</fullName>
    </submittedName>
</protein>
<dbReference type="Pfam" id="PF04542">
    <property type="entry name" value="Sigma70_r2"/>
    <property type="match status" value="1"/>
</dbReference>
<keyword evidence="4" id="KW-0804">Transcription</keyword>
<dbReference type="GO" id="GO:0003677">
    <property type="term" value="F:DNA binding"/>
    <property type="evidence" value="ECO:0007669"/>
    <property type="project" value="InterPro"/>
</dbReference>
<dbReference type="InterPro" id="IPR013249">
    <property type="entry name" value="RNA_pol_sigma70_r4_t2"/>
</dbReference>
<evidence type="ECO:0000256" key="4">
    <source>
        <dbReference type="ARBA" id="ARBA00023163"/>
    </source>
</evidence>
<evidence type="ECO:0000256" key="1">
    <source>
        <dbReference type="ARBA" id="ARBA00010641"/>
    </source>
</evidence>
<evidence type="ECO:0000259" key="6">
    <source>
        <dbReference type="Pfam" id="PF08281"/>
    </source>
</evidence>
<keyword evidence="3" id="KW-0731">Sigma factor</keyword>
<dbReference type="PANTHER" id="PTHR43133:SF60">
    <property type="entry name" value="RNA POLYMERASE SIGMA FACTOR SIGV"/>
    <property type="match status" value="1"/>
</dbReference>
<dbReference type="Gene3D" id="1.10.1740.10">
    <property type="match status" value="1"/>
</dbReference>
<dbReference type="GO" id="GO:0016987">
    <property type="term" value="F:sigma factor activity"/>
    <property type="evidence" value="ECO:0007669"/>
    <property type="project" value="UniProtKB-KW"/>
</dbReference>
<feature type="domain" description="RNA polymerase sigma-70 region 2" evidence="5">
    <location>
        <begin position="22"/>
        <end position="88"/>
    </location>
</feature>
<comment type="similarity">
    <text evidence="1">Belongs to the sigma-70 factor family. ECF subfamily.</text>
</comment>
<dbReference type="InterPro" id="IPR007627">
    <property type="entry name" value="RNA_pol_sigma70_r2"/>
</dbReference>
<evidence type="ECO:0000259" key="5">
    <source>
        <dbReference type="Pfam" id="PF04542"/>
    </source>
</evidence>
<dbReference type="Proteomes" id="UP000198379">
    <property type="component" value="Unassembled WGS sequence"/>
</dbReference>
<dbReference type="Gene3D" id="1.10.10.10">
    <property type="entry name" value="Winged helix-like DNA-binding domain superfamily/Winged helix DNA-binding domain"/>
    <property type="match status" value="1"/>
</dbReference>
<dbReference type="Pfam" id="PF08281">
    <property type="entry name" value="Sigma70_r4_2"/>
    <property type="match status" value="1"/>
</dbReference>
<proteinExistence type="inferred from homology"/>
<dbReference type="InterPro" id="IPR013324">
    <property type="entry name" value="RNA_pol_sigma_r3/r4-like"/>
</dbReference>
<dbReference type="RefSeq" id="WP_089372433.1">
    <property type="nucleotide sequence ID" value="NZ_BMEP01000006.1"/>
</dbReference>
<dbReference type="OrthoDB" id="1160671at2"/>
<keyword evidence="2" id="KW-0805">Transcription regulation</keyword>